<dbReference type="Proteomes" id="UP000182771">
    <property type="component" value="Unassembled WGS sequence"/>
</dbReference>
<reference evidence="1 2" key="1">
    <citation type="submission" date="2016-10" db="EMBL/GenBank/DDBJ databases">
        <authorList>
            <person name="Varghese N."/>
            <person name="Submissions S."/>
        </authorList>
    </citation>
    <scope>NUCLEOTIDE SEQUENCE [LARGE SCALE GENOMIC DNA]</scope>
    <source>
        <strain evidence="1 2">DSM 11449</strain>
    </source>
</reference>
<name>A0A1H2Q4I2_9FLAO</name>
<gene>
    <name evidence="1" type="ORF">SAMN05444420_10120</name>
</gene>
<evidence type="ECO:0000313" key="1">
    <source>
        <dbReference type="EMBL" id="SDW01594.1"/>
    </source>
</evidence>
<proteinExistence type="predicted"/>
<accession>A0A1H2Q4I2</accession>
<evidence type="ECO:0000313" key="2">
    <source>
        <dbReference type="Proteomes" id="UP000182771"/>
    </source>
</evidence>
<dbReference type="AlphaFoldDB" id="A0A1H2Q4I2"/>
<dbReference type="EMBL" id="FNND01000001">
    <property type="protein sequence ID" value="SDW01594.1"/>
    <property type="molecule type" value="Genomic_DNA"/>
</dbReference>
<sequence>MFFKFGGKGTIYFFIHNGVKIFISPFFNYQVTFNMLYTNQLYKNVKFKFNYL</sequence>
<protein>
    <submittedName>
        <fullName evidence="1">Uncharacterized protein</fullName>
    </submittedName>
</protein>
<organism evidence="1 2">
    <name type="scientific">Capnocytophaga granulosa</name>
    <dbReference type="NCBI Taxonomy" id="45242"/>
    <lineage>
        <taxon>Bacteria</taxon>
        <taxon>Pseudomonadati</taxon>
        <taxon>Bacteroidota</taxon>
        <taxon>Flavobacteriia</taxon>
        <taxon>Flavobacteriales</taxon>
        <taxon>Flavobacteriaceae</taxon>
        <taxon>Capnocytophaga</taxon>
    </lineage>
</organism>
<comment type="caution">
    <text evidence="1">The sequence shown here is derived from an EMBL/GenBank/DDBJ whole genome shotgun (WGS) entry which is preliminary data.</text>
</comment>
<keyword evidence="2" id="KW-1185">Reference proteome</keyword>